<accession>A0ABS4ST48</accession>
<organism evidence="2 3">
    <name type="scientific">Azospirillum rugosum</name>
    <dbReference type="NCBI Taxonomy" id="416170"/>
    <lineage>
        <taxon>Bacteria</taxon>
        <taxon>Pseudomonadati</taxon>
        <taxon>Pseudomonadota</taxon>
        <taxon>Alphaproteobacteria</taxon>
        <taxon>Rhodospirillales</taxon>
        <taxon>Azospirillaceae</taxon>
        <taxon>Azospirillum</taxon>
    </lineage>
</organism>
<evidence type="ECO:0000313" key="2">
    <source>
        <dbReference type="EMBL" id="MBP2295132.1"/>
    </source>
</evidence>
<name>A0ABS4ST48_9PROT</name>
<sequence>MAIDNETLQRLTEEGRRHGNRLSVEQLGREIPVETMTPEEVAVVVERLETAGIDVDLDDERLKRPRGARSYDAARGEGVVDLASPAAPAVSVPGVKPSVHGWEDEGLGHAHGGGAHGSRKAPTWNRGGVDMLPIVIIVVVALVMIAVVGG</sequence>
<dbReference type="RefSeq" id="WP_209769532.1">
    <property type="nucleotide sequence ID" value="NZ_JAGINP010000020.1"/>
</dbReference>
<evidence type="ECO:0000313" key="3">
    <source>
        <dbReference type="Proteomes" id="UP000781958"/>
    </source>
</evidence>
<reference evidence="2 3" key="1">
    <citation type="submission" date="2021-03" db="EMBL/GenBank/DDBJ databases">
        <title>Genomic Encyclopedia of Type Strains, Phase III (KMG-III): the genomes of soil and plant-associated and newly described type strains.</title>
        <authorList>
            <person name="Whitman W."/>
        </authorList>
    </citation>
    <scope>NUCLEOTIDE SEQUENCE [LARGE SCALE GENOMIC DNA]</scope>
    <source>
        <strain evidence="2 3">IMMIB AFH-6</strain>
    </source>
</reference>
<keyword evidence="1" id="KW-0812">Transmembrane</keyword>
<keyword evidence="3" id="KW-1185">Reference proteome</keyword>
<proteinExistence type="predicted"/>
<dbReference type="EMBL" id="JAGINP010000020">
    <property type="protein sequence ID" value="MBP2295132.1"/>
    <property type="molecule type" value="Genomic_DNA"/>
</dbReference>
<evidence type="ECO:0008006" key="4">
    <source>
        <dbReference type="Google" id="ProtNLM"/>
    </source>
</evidence>
<evidence type="ECO:0000256" key="1">
    <source>
        <dbReference type="SAM" id="Phobius"/>
    </source>
</evidence>
<gene>
    <name evidence="2" type="ORF">J2851_004935</name>
</gene>
<keyword evidence="1" id="KW-0472">Membrane</keyword>
<keyword evidence="1" id="KW-1133">Transmembrane helix</keyword>
<feature type="transmembrane region" description="Helical" evidence="1">
    <location>
        <begin position="129"/>
        <end position="149"/>
    </location>
</feature>
<protein>
    <recommendedName>
        <fullName evidence="4">Sigma-70 factor, region 1.1</fullName>
    </recommendedName>
</protein>
<comment type="caution">
    <text evidence="2">The sequence shown here is derived from an EMBL/GenBank/DDBJ whole genome shotgun (WGS) entry which is preliminary data.</text>
</comment>
<dbReference type="Proteomes" id="UP000781958">
    <property type="component" value="Unassembled WGS sequence"/>
</dbReference>